<feature type="active site" description="Charge relay system" evidence="5">
    <location>
        <position position="389"/>
    </location>
</feature>
<dbReference type="HOGENOM" id="CLU_011263_0_0_0"/>
<feature type="active site" description="Charge relay system" evidence="5">
    <location>
        <position position="241"/>
    </location>
</feature>
<dbReference type="Proteomes" id="UP000010467">
    <property type="component" value="Chromosome"/>
</dbReference>
<keyword evidence="3 5" id="KW-0378">Hydrolase</keyword>
<evidence type="ECO:0000313" key="10">
    <source>
        <dbReference type="Proteomes" id="UP000010467"/>
    </source>
</evidence>
<reference evidence="10" key="1">
    <citation type="submission" date="2012-03" db="EMBL/GenBank/DDBJ databases">
        <title>Complete sequence of chromosome of Deinococcus peraridilitoris DSM 19664.</title>
        <authorList>
            <person name="Lucas S."/>
            <person name="Copeland A."/>
            <person name="Lapidus A."/>
            <person name="Glavina del Rio T."/>
            <person name="Dalin E."/>
            <person name="Tice H."/>
            <person name="Bruce D."/>
            <person name="Goodwin L."/>
            <person name="Pitluck S."/>
            <person name="Peters L."/>
            <person name="Mikhailova N."/>
            <person name="Lu M."/>
            <person name="Kyrpides N."/>
            <person name="Mavromatis K."/>
            <person name="Ivanova N."/>
            <person name="Brettin T."/>
            <person name="Detter J.C."/>
            <person name="Han C."/>
            <person name="Larimer F."/>
            <person name="Land M."/>
            <person name="Hauser L."/>
            <person name="Markowitz V."/>
            <person name="Cheng J.-F."/>
            <person name="Hugenholtz P."/>
            <person name="Woyke T."/>
            <person name="Wu D."/>
            <person name="Pukall R."/>
            <person name="Steenblock K."/>
            <person name="Brambilla E."/>
            <person name="Klenk H.-P."/>
            <person name="Eisen J.A."/>
        </authorList>
    </citation>
    <scope>NUCLEOTIDE SEQUENCE [LARGE SCALE GENOMIC DNA]</scope>
    <source>
        <strain evidence="10">DSM 19664 / LMG 22246 / CIP 109416 / KR-200</strain>
    </source>
</reference>
<protein>
    <submittedName>
        <fullName evidence="9">Subtilisin-like serine protease</fullName>
    </submittedName>
</protein>
<evidence type="ECO:0000256" key="1">
    <source>
        <dbReference type="ARBA" id="ARBA00011073"/>
    </source>
</evidence>
<proteinExistence type="inferred from homology"/>
<dbReference type="PRINTS" id="PR00723">
    <property type="entry name" value="SUBTILISIN"/>
</dbReference>
<evidence type="ECO:0000256" key="3">
    <source>
        <dbReference type="ARBA" id="ARBA00022801"/>
    </source>
</evidence>
<dbReference type="PATRIC" id="fig|937777.3.peg.2126"/>
<sequence>MRDSLNPNTSSYRNVTCKAAFALLLLPLFAACGQQPGSESFRLDVASTISSPKKPNVARVKLLSTDTVESLEVLYNGKVIAFKPSQGFAIVTTSLTDSTEPAETAHLSAIEPDVGVVRLSGTGGAWSDGTGGAWSDGTGGAWSDGTGGAWSDGTGGAWSDGQFTALPANNDAWKAIRLESAQKAIPELGSGIMIAVIDSGVDTGHPALKNRLAPSSMWRDLVDNDNLPDEVGTPADPAFGHGTAVATIAAQISPRAQILPYRVIRPDGYGNLSDVVNAVVRAADQGAQVINLSLGTDRRSPALEAVIDYAESTGAIVVAASGNRNLSEIDLPARNATSSSQRLSVGSVGNTLARSPFSNYGAGLELHAPGEAIGAAAPGERLIAWTGTSMSTAVVSGAAALGLSSRATPVLVGNALTNTTVPLSGASSAAGAIDLAAFARTLGR</sequence>
<gene>
    <name evidence="9" type="ordered locus">Deipe_2121</name>
</gene>
<dbReference type="AlphaFoldDB" id="L0A1B6"/>
<dbReference type="PROSITE" id="PS51892">
    <property type="entry name" value="SUBTILASE"/>
    <property type="match status" value="1"/>
</dbReference>
<dbReference type="InterPro" id="IPR000209">
    <property type="entry name" value="Peptidase_S8/S53_dom"/>
</dbReference>
<dbReference type="InterPro" id="IPR023827">
    <property type="entry name" value="Peptidase_S8_Asp-AS"/>
</dbReference>
<name>L0A1B6_DEIPD</name>
<dbReference type="InterPro" id="IPR015500">
    <property type="entry name" value="Peptidase_S8_subtilisin-rel"/>
</dbReference>
<dbReference type="EMBL" id="CP003382">
    <property type="protein sequence ID" value="AFZ67611.1"/>
    <property type="molecule type" value="Genomic_DNA"/>
</dbReference>
<evidence type="ECO:0000256" key="4">
    <source>
        <dbReference type="ARBA" id="ARBA00022825"/>
    </source>
</evidence>
<keyword evidence="2 5" id="KW-0645">Protease</keyword>
<evidence type="ECO:0000256" key="6">
    <source>
        <dbReference type="SAM" id="MobiDB-lite"/>
    </source>
</evidence>
<dbReference type="Gene3D" id="3.40.50.200">
    <property type="entry name" value="Peptidase S8/S53 domain"/>
    <property type="match status" value="1"/>
</dbReference>
<dbReference type="PANTHER" id="PTHR43806:SF11">
    <property type="entry name" value="CEREVISIN-RELATED"/>
    <property type="match status" value="1"/>
</dbReference>
<dbReference type="SUPFAM" id="SSF52743">
    <property type="entry name" value="Subtilisin-like"/>
    <property type="match status" value="1"/>
</dbReference>
<feature type="region of interest" description="Disordered" evidence="6">
    <location>
        <begin position="127"/>
        <end position="156"/>
    </location>
</feature>
<keyword evidence="7" id="KW-0732">Signal</keyword>
<dbReference type="GO" id="GO:0004252">
    <property type="term" value="F:serine-type endopeptidase activity"/>
    <property type="evidence" value="ECO:0007669"/>
    <property type="project" value="UniProtKB-UniRule"/>
</dbReference>
<evidence type="ECO:0000256" key="5">
    <source>
        <dbReference type="PROSITE-ProRule" id="PRU01240"/>
    </source>
</evidence>
<feature type="chain" id="PRO_5003938945" evidence="7">
    <location>
        <begin position="31"/>
        <end position="444"/>
    </location>
</feature>
<dbReference type="InterPro" id="IPR036852">
    <property type="entry name" value="Peptidase_S8/S53_dom_sf"/>
</dbReference>
<evidence type="ECO:0000256" key="2">
    <source>
        <dbReference type="ARBA" id="ARBA00022670"/>
    </source>
</evidence>
<feature type="signal peptide" evidence="7">
    <location>
        <begin position="1"/>
        <end position="30"/>
    </location>
</feature>
<feature type="domain" description="Peptidase S8/S53" evidence="8">
    <location>
        <begin position="189"/>
        <end position="418"/>
    </location>
</feature>
<dbReference type="PANTHER" id="PTHR43806">
    <property type="entry name" value="PEPTIDASE S8"/>
    <property type="match status" value="1"/>
</dbReference>
<dbReference type="GO" id="GO:0006508">
    <property type="term" value="P:proteolysis"/>
    <property type="evidence" value="ECO:0007669"/>
    <property type="project" value="UniProtKB-KW"/>
</dbReference>
<keyword evidence="4 5" id="KW-0720">Serine protease</keyword>
<dbReference type="OrthoDB" id="9814383at2"/>
<dbReference type="RefSeq" id="WP_015235916.1">
    <property type="nucleotide sequence ID" value="NC_019793.1"/>
</dbReference>
<dbReference type="STRING" id="937777.Deipe_2121"/>
<dbReference type="eggNOG" id="COG1404">
    <property type="taxonomic scope" value="Bacteria"/>
</dbReference>
<organism evidence="9 10">
    <name type="scientific">Deinococcus peraridilitoris (strain DSM 19664 / LMG 22246 / CIP 109416 / KR-200)</name>
    <dbReference type="NCBI Taxonomy" id="937777"/>
    <lineage>
        <taxon>Bacteria</taxon>
        <taxon>Thermotogati</taxon>
        <taxon>Deinococcota</taxon>
        <taxon>Deinococci</taxon>
        <taxon>Deinococcales</taxon>
        <taxon>Deinococcaceae</taxon>
        <taxon>Deinococcus</taxon>
    </lineage>
</organism>
<evidence type="ECO:0000256" key="7">
    <source>
        <dbReference type="SAM" id="SignalP"/>
    </source>
</evidence>
<evidence type="ECO:0000313" key="9">
    <source>
        <dbReference type="EMBL" id="AFZ67611.1"/>
    </source>
</evidence>
<evidence type="ECO:0000259" key="8">
    <source>
        <dbReference type="Pfam" id="PF00082"/>
    </source>
</evidence>
<dbReference type="Pfam" id="PF00082">
    <property type="entry name" value="Peptidase_S8"/>
    <property type="match status" value="1"/>
</dbReference>
<accession>L0A1B6</accession>
<feature type="active site" description="Charge relay system" evidence="5">
    <location>
        <position position="198"/>
    </location>
</feature>
<comment type="similarity">
    <text evidence="1 5">Belongs to the peptidase S8 family.</text>
</comment>
<dbReference type="InterPro" id="IPR050131">
    <property type="entry name" value="Peptidase_S8_subtilisin-like"/>
</dbReference>
<keyword evidence="10" id="KW-1185">Reference proteome</keyword>
<dbReference type="PROSITE" id="PS51257">
    <property type="entry name" value="PROKAR_LIPOPROTEIN"/>
    <property type="match status" value="1"/>
</dbReference>
<dbReference type="KEGG" id="dpd:Deipe_2121"/>
<dbReference type="PROSITE" id="PS00136">
    <property type="entry name" value="SUBTILASE_ASP"/>
    <property type="match status" value="1"/>
</dbReference>